<sequence length="249" mass="27956">MSYKNNSQAIDKLKKLVVRVCMIDERGEVFKYGTGFFLDTEHIITANHVVSDAFEPECSVKVLYNQSGQIISLNAQALHRNPKCDFNILKIDEEILCDDVEFVKMVPNSFRKRGFLYSAYGFPNTKPEGHYQSGIILDEKIGLCDQYFIDVSLGEGKLQDYRGYSGSPVVCNGQLIGIAIEQSVGLNAAQSIKVLNVNTFAKKLSKDLLDTDSFISEILEVFRDKSENEINQNKKMGNISLKYSLNLGI</sequence>
<evidence type="ECO:0000313" key="2">
    <source>
        <dbReference type="Proteomes" id="UP000184114"/>
    </source>
</evidence>
<dbReference type="GeneID" id="90995532"/>
<evidence type="ECO:0000313" key="1">
    <source>
        <dbReference type="EMBL" id="SHE89745.1"/>
    </source>
</evidence>
<dbReference type="InterPro" id="IPR009003">
    <property type="entry name" value="Peptidase_S1_PA"/>
</dbReference>
<dbReference type="Proteomes" id="UP000184114">
    <property type="component" value="Unassembled WGS sequence"/>
</dbReference>
<protein>
    <submittedName>
        <fullName evidence="1">Trypsin-like peptidase domain-containing protein</fullName>
    </submittedName>
</protein>
<dbReference type="STRING" id="1123404.SAMN02745784_02151"/>
<name>A0A1M4X8M1_9FIRM</name>
<proteinExistence type="predicted"/>
<dbReference type="Pfam" id="PF13365">
    <property type="entry name" value="Trypsin_2"/>
    <property type="match status" value="1"/>
</dbReference>
<keyword evidence="2" id="KW-1185">Reference proteome</keyword>
<dbReference type="RefSeq" id="WP_072976229.1">
    <property type="nucleotide sequence ID" value="NZ_FQTY01000010.1"/>
</dbReference>
<accession>A0A1M4X8M1</accession>
<dbReference type="SUPFAM" id="SSF50494">
    <property type="entry name" value="Trypsin-like serine proteases"/>
    <property type="match status" value="1"/>
</dbReference>
<gene>
    <name evidence="1" type="ORF">SAMN02745784_02151</name>
</gene>
<dbReference type="Gene3D" id="2.40.10.120">
    <property type="match status" value="1"/>
</dbReference>
<reference evidence="2" key="1">
    <citation type="submission" date="2016-11" db="EMBL/GenBank/DDBJ databases">
        <authorList>
            <person name="Varghese N."/>
            <person name="Submissions S."/>
        </authorList>
    </citation>
    <scope>NUCLEOTIDE SEQUENCE [LARGE SCALE GENOMIC DNA]</scope>
    <source>
        <strain evidence="2">DSM 18095</strain>
    </source>
</reference>
<dbReference type="AlphaFoldDB" id="A0A1M4X8M1"/>
<organism evidence="1 2">
    <name type="scientific">Tissierella praeacuta DSM 18095</name>
    <dbReference type="NCBI Taxonomy" id="1123404"/>
    <lineage>
        <taxon>Bacteria</taxon>
        <taxon>Bacillati</taxon>
        <taxon>Bacillota</taxon>
        <taxon>Tissierellia</taxon>
        <taxon>Tissierellales</taxon>
        <taxon>Tissierellaceae</taxon>
        <taxon>Tissierella</taxon>
    </lineage>
</organism>
<dbReference type="EMBL" id="FQTY01000010">
    <property type="protein sequence ID" value="SHE89745.1"/>
    <property type="molecule type" value="Genomic_DNA"/>
</dbReference>